<dbReference type="AlphaFoldDB" id="A0A0S2SDR3"/>
<name>A0A0S2SDR3_9GAMM</name>
<evidence type="ECO:0000313" key="1">
    <source>
        <dbReference type="EMBL" id="ALP39791.1"/>
    </source>
</evidence>
<organism evidence="1 2">
    <name type="scientific">Aeromonas schubertii</name>
    <dbReference type="NCBI Taxonomy" id="652"/>
    <lineage>
        <taxon>Bacteria</taxon>
        <taxon>Pseudomonadati</taxon>
        <taxon>Pseudomonadota</taxon>
        <taxon>Gammaproteobacteria</taxon>
        <taxon>Aeromonadales</taxon>
        <taxon>Aeromonadaceae</taxon>
        <taxon>Aeromonas</taxon>
    </lineage>
</organism>
<dbReference type="KEGG" id="asr:WL1483_372"/>
<dbReference type="EMBL" id="CP013067">
    <property type="protein sequence ID" value="ALP39791.1"/>
    <property type="molecule type" value="Genomic_DNA"/>
</dbReference>
<accession>A0A0S2SDR3</accession>
<reference evidence="1 2" key="2">
    <citation type="journal article" date="2016" name="Genome Announc.">
        <title>Complete Genome Sequence of the Highly Virulent Aeromonas schubertii Strain WL1483, Isolated from Diseased Snakehead Fish (Channa argus) in China.</title>
        <authorList>
            <person name="Liu L."/>
            <person name="Li N."/>
            <person name="Zhang D."/>
            <person name="Fu X."/>
            <person name="Shi C."/>
            <person name="Lin Q."/>
            <person name="Hao G."/>
        </authorList>
    </citation>
    <scope>NUCLEOTIDE SEQUENCE [LARGE SCALE GENOMIC DNA]</scope>
    <source>
        <strain evidence="1 2">WL1483</strain>
    </source>
</reference>
<protein>
    <submittedName>
        <fullName evidence="1">Uncharacterized protein</fullName>
    </submittedName>
</protein>
<sequence>MWCQARPLHTQWVKPVILTLMVEHPASGASSQQPEGKPRPILLTRYLKAATAAWGSVATSTQQVVAAEMALTHQVAAPVVVGQVATATAMVETAAMEQHPV</sequence>
<dbReference type="Proteomes" id="UP000058114">
    <property type="component" value="Chromosome"/>
</dbReference>
<evidence type="ECO:0000313" key="2">
    <source>
        <dbReference type="Proteomes" id="UP000058114"/>
    </source>
</evidence>
<gene>
    <name evidence="1" type="ORF">WL1483_372</name>
</gene>
<reference evidence="2" key="1">
    <citation type="submission" date="2015-10" db="EMBL/GenBank/DDBJ databases">
        <title>Complete Genome Sequence of Aeromonas schubertii strain WL1483.</title>
        <authorList>
            <person name="Liu L."/>
        </authorList>
    </citation>
    <scope>NUCLEOTIDE SEQUENCE [LARGE SCALE GENOMIC DNA]</scope>
    <source>
        <strain evidence="2">WL1483</strain>
    </source>
</reference>
<proteinExistence type="predicted"/>